<organism evidence="2 3">
    <name type="scientific">Sanguibacter gelidistatuariae</name>
    <dbReference type="NCBI Taxonomy" id="1814289"/>
    <lineage>
        <taxon>Bacteria</taxon>
        <taxon>Bacillati</taxon>
        <taxon>Actinomycetota</taxon>
        <taxon>Actinomycetes</taxon>
        <taxon>Micrococcales</taxon>
        <taxon>Sanguibacteraceae</taxon>
        <taxon>Sanguibacter</taxon>
    </lineage>
</organism>
<accession>A0A1G6L1V1</accession>
<dbReference type="STRING" id="1814289.SAMN05216410_1741"/>
<feature type="domain" description="DUF3152" evidence="1">
    <location>
        <begin position="115"/>
        <end position="272"/>
    </location>
</feature>
<dbReference type="AlphaFoldDB" id="A0A1G6L1V1"/>
<dbReference type="SUPFAM" id="SSF55486">
    <property type="entry name" value="Metalloproteases ('zincins'), catalytic domain"/>
    <property type="match status" value="1"/>
</dbReference>
<reference evidence="2 3" key="1">
    <citation type="submission" date="2016-09" db="EMBL/GenBank/DDBJ databases">
        <authorList>
            <person name="Capua I."/>
            <person name="De Benedictis P."/>
            <person name="Joannis T."/>
            <person name="Lombin L.H."/>
            <person name="Cattoli G."/>
        </authorList>
    </citation>
    <scope>NUCLEOTIDE SEQUENCE [LARGE SCALE GENOMIC DNA]</scope>
    <source>
        <strain evidence="2 3">ISLP-3</strain>
    </source>
</reference>
<evidence type="ECO:0000313" key="2">
    <source>
        <dbReference type="EMBL" id="SDC37127.1"/>
    </source>
</evidence>
<gene>
    <name evidence="2" type="ORF">SAMN05216410_1741</name>
</gene>
<proteinExistence type="predicted"/>
<evidence type="ECO:0000259" key="1">
    <source>
        <dbReference type="Pfam" id="PF11350"/>
    </source>
</evidence>
<sequence length="286" mass="29277">MRAGPAVVLAVAGLVAGVGSGAAVSALIPTPPPLSVEADATSGVSSAADQRDLLLDAASRSVERTALDGALDPELAGQQVPEPQVPEPQVPEPQALPEGVDEISFAAGLLSMTVHDAASGVFDVVPGEVPAPGAGEVKSVRIEVEQGLDIDPVKFADQVLATLNDPRSWGGDGSQTFSRTAGEATLTVTLASPASVDRLCAPLDTGGLWSCGVEGRAVLNHLRWVTGSENYGDDMAAYRQYLVNHEVGHVLGHRHAKCSSSAALAPVMVQQSGALVACTPNGWPFP</sequence>
<evidence type="ECO:0000313" key="3">
    <source>
        <dbReference type="Proteomes" id="UP000199039"/>
    </source>
</evidence>
<dbReference type="Proteomes" id="UP000199039">
    <property type="component" value="Unassembled WGS sequence"/>
</dbReference>
<dbReference type="EMBL" id="FMYH01000002">
    <property type="protein sequence ID" value="SDC37127.1"/>
    <property type="molecule type" value="Genomic_DNA"/>
</dbReference>
<name>A0A1G6L1V1_9MICO</name>
<dbReference type="Pfam" id="PF11350">
    <property type="entry name" value="DUF3152"/>
    <property type="match status" value="1"/>
</dbReference>
<dbReference type="InterPro" id="IPR022603">
    <property type="entry name" value="DUF3152"/>
</dbReference>
<protein>
    <recommendedName>
        <fullName evidence="1">DUF3152 domain-containing protein</fullName>
    </recommendedName>
</protein>
<keyword evidence="3" id="KW-1185">Reference proteome</keyword>